<organism evidence="2 3">
    <name type="scientific">Phialemonium thermophilum</name>
    <dbReference type="NCBI Taxonomy" id="223376"/>
    <lineage>
        <taxon>Eukaryota</taxon>
        <taxon>Fungi</taxon>
        <taxon>Dikarya</taxon>
        <taxon>Ascomycota</taxon>
        <taxon>Pezizomycotina</taxon>
        <taxon>Sordariomycetes</taxon>
        <taxon>Sordariomycetidae</taxon>
        <taxon>Cephalothecales</taxon>
        <taxon>Cephalothecaceae</taxon>
        <taxon>Phialemonium</taxon>
    </lineage>
</organism>
<keyword evidence="3" id="KW-1185">Reference proteome</keyword>
<feature type="region of interest" description="Disordered" evidence="1">
    <location>
        <begin position="1"/>
        <end position="26"/>
    </location>
</feature>
<feature type="compositionally biased region" description="Basic and acidic residues" evidence="1">
    <location>
        <begin position="143"/>
        <end position="154"/>
    </location>
</feature>
<proteinExistence type="predicted"/>
<evidence type="ECO:0000313" key="2">
    <source>
        <dbReference type="EMBL" id="KAL1878572.1"/>
    </source>
</evidence>
<dbReference type="EMBL" id="JAZHXJ010000051">
    <property type="protein sequence ID" value="KAL1878572.1"/>
    <property type="molecule type" value="Genomic_DNA"/>
</dbReference>
<feature type="compositionally biased region" description="Polar residues" evidence="1">
    <location>
        <begin position="7"/>
        <end position="18"/>
    </location>
</feature>
<reference evidence="2 3" key="1">
    <citation type="journal article" date="2024" name="Commun. Biol.">
        <title>Comparative genomic analysis of thermophilic fungi reveals convergent evolutionary adaptations and gene losses.</title>
        <authorList>
            <person name="Steindorff A.S."/>
            <person name="Aguilar-Pontes M.V."/>
            <person name="Robinson A.J."/>
            <person name="Andreopoulos B."/>
            <person name="LaButti K."/>
            <person name="Kuo A."/>
            <person name="Mondo S."/>
            <person name="Riley R."/>
            <person name="Otillar R."/>
            <person name="Haridas S."/>
            <person name="Lipzen A."/>
            <person name="Grimwood J."/>
            <person name="Schmutz J."/>
            <person name="Clum A."/>
            <person name="Reid I.D."/>
            <person name="Moisan M.C."/>
            <person name="Butler G."/>
            <person name="Nguyen T.T.M."/>
            <person name="Dewar K."/>
            <person name="Conant G."/>
            <person name="Drula E."/>
            <person name="Henrissat B."/>
            <person name="Hansel C."/>
            <person name="Singer S."/>
            <person name="Hutchinson M.I."/>
            <person name="de Vries R.P."/>
            <person name="Natvig D.O."/>
            <person name="Powell A.J."/>
            <person name="Tsang A."/>
            <person name="Grigoriev I.V."/>
        </authorList>
    </citation>
    <scope>NUCLEOTIDE SEQUENCE [LARGE SCALE GENOMIC DNA]</scope>
    <source>
        <strain evidence="2 3">ATCC 24622</strain>
    </source>
</reference>
<comment type="caution">
    <text evidence="2">The sequence shown here is derived from an EMBL/GenBank/DDBJ whole genome shotgun (WGS) entry which is preliminary data.</text>
</comment>
<gene>
    <name evidence="2" type="ORF">VTK73DRAFT_7750</name>
</gene>
<name>A0ABR3XSK3_9PEZI</name>
<dbReference type="Proteomes" id="UP001586593">
    <property type="component" value="Unassembled WGS sequence"/>
</dbReference>
<protein>
    <submittedName>
        <fullName evidence="2">Uncharacterized protein</fullName>
    </submittedName>
</protein>
<feature type="region of interest" description="Disordered" evidence="1">
    <location>
        <begin position="136"/>
        <end position="161"/>
    </location>
</feature>
<evidence type="ECO:0000313" key="3">
    <source>
        <dbReference type="Proteomes" id="UP001586593"/>
    </source>
</evidence>
<accession>A0ABR3XSK3</accession>
<sequence>MGPKEGSQFSQRQRQMTIPGSKMQAPGRLGCEWARPDVAHWETHTTVTANKFPYNPPRRSPSLTVEGHLSGHSYSRPCILRFSKVGILAPKMYRSPHPSINHLSRVSLPTLSFSLHPPLSSDRTHFTSPRLFRLPPCVGHGGSPDHRGKNDPRRYPRQTGLPSVQPLTLSLRLVHIHIRLPSAATHSPLTVASAVGHRLEATSSASAKPRRFETWWTHRESTSCALSARAEIGLPG</sequence>
<evidence type="ECO:0000256" key="1">
    <source>
        <dbReference type="SAM" id="MobiDB-lite"/>
    </source>
</evidence>